<dbReference type="GO" id="GO:0005576">
    <property type="term" value="C:extracellular region"/>
    <property type="evidence" value="ECO:0007669"/>
    <property type="project" value="UniProtKB-SubCell"/>
</dbReference>
<dbReference type="RefSeq" id="XP_025595805.1">
    <property type="nucleotide sequence ID" value="XM_025741059.1"/>
</dbReference>
<dbReference type="InterPro" id="IPR045175">
    <property type="entry name" value="M28_fam"/>
</dbReference>
<protein>
    <recommendedName>
        <fullName evidence="14">Peptide hydrolase</fullName>
        <ecNumber evidence="14">3.4.-.-</ecNumber>
    </recommendedName>
</protein>
<keyword evidence="10 14" id="KW-0378">Hydrolase</keyword>
<keyword evidence="8 14" id="KW-0479">Metal-binding</keyword>
<dbReference type="AlphaFoldDB" id="A0A316Z2D3"/>
<dbReference type="Gene3D" id="3.50.30.30">
    <property type="match status" value="1"/>
</dbReference>
<dbReference type="GO" id="GO:0008235">
    <property type="term" value="F:metalloexopeptidase activity"/>
    <property type="evidence" value="ECO:0007669"/>
    <property type="project" value="InterPro"/>
</dbReference>
<evidence type="ECO:0000256" key="4">
    <source>
        <dbReference type="ARBA" id="ARBA00011245"/>
    </source>
</evidence>
<dbReference type="SUPFAM" id="SSF53187">
    <property type="entry name" value="Zn-dependent exopeptidases"/>
    <property type="match status" value="1"/>
</dbReference>
<sequence>MVKSKQLRDRVTQRDLAAGADRLQAFATANGGQRAFGGPGHMATVDYIFNELTATGAYDVYKQELTATYSEVAAKVLIDGQNQEAGTFTYAPGGQVTETIVAVDNQGCTAADFPASVSGKVALVLRGSCDFGTKVALGGAAGAAAVLIRNNQAGAISGTLGSKERPEGPYVPAASLSKDRGDALAARIAGGESVTAVIDNVGITEDRVTYNVIAETKVGNKDEVFMVGSHTDSVAAGPGINDNGSGTISILTIAKQLARFQVKNAVRFGFWTAEEFGLLGSKFYVANLSEAERNRIRMYGNFDMVASPNYVLGVYDGSGRKFGNSGPAGSAEGQELLEGFFKDQGLNSVPSDFTGRSDYGPFLDANIAAMGLFTGAEVAKTAEEAALFGGTAGQSYDLNYHKAGDDRSNVNFEAWVPNAKAIAHAVATYAQSFDSLPAKEPALAPAPSGARMALDQNTPKEEHRCGETLVLA</sequence>
<evidence type="ECO:0000256" key="14">
    <source>
        <dbReference type="RuleBase" id="RU361240"/>
    </source>
</evidence>
<accession>A0A316Z2D3</accession>
<evidence type="ECO:0000256" key="2">
    <source>
        <dbReference type="ARBA" id="ARBA00004613"/>
    </source>
</evidence>
<evidence type="ECO:0000256" key="1">
    <source>
        <dbReference type="ARBA" id="ARBA00001947"/>
    </source>
</evidence>
<evidence type="ECO:0000256" key="7">
    <source>
        <dbReference type="ARBA" id="ARBA00022670"/>
    </source>
</evidence>
<dbReference type="GeneID" id="37268603"/>
<dbReference type="Pfam" id="PF04389">
    <property type="entry name" value="Peptidase_M28"/>
    <property type="match status" value="1"/>
</dbReference>
<reference evidence="17 18" key="1">
    <citation type="journal article" date="2018" name="Mol. Biol. Evol.">
        <title>Broad Genomic Sampling Reveals a Smut Pathogenic Ancestry of the Fungal Clade Ustilaginomycotina.</title>
        <authorList>
            <person name="Kijpornyongpan T."/>
            <person name="Mondo S.J."/>
            <person name="Barry K."/>
            <person name="Sandor L."/>
            <person name="Lee J."/>
            <person name="Lipzen A."/>
            <person name="Pangilinan J."/>
            <person name="LaButti K."/>
            <person name="Hainaut M."/>
            <person name="Henrissat B."/>
            <person name="Grigoriev I.V."/>
            <person name="Spatafora J.W."/>
            <person name="Aime M.C."/>
        </authorList>
    </citation>
    <scope>NUCLEOTIDE SEQUENCE [LARGE SCALE GENOMIC DNA]</scope>
    <source>
        <strain evidence="17 18">MCA 4186</strain>
    </source>
</reference>
<keyword evidence="13" id="KW-0325">Glycoprotein</keyword>
<keyword evidence="6" id="KW-0964">Secreted</keyword>
<dbReference type="GO" id="GO:0046872">
    <property type="term" value="F:metal ion binding"/>
    <property type="evidence" value="ECO:0007669"/>
    <property type="project" value="UniProtKB-KW"/>
</dbReference>
<dbReference type="PANTHER" id="PTHR12147:SF57">
    <property type="entry name" value="PEPTIDE HYDROLASE"/>
    <property type="match status" value="1"/>
</dbReference>
<dbReference type="PANTHER" id="PTHR12147">
    <property type="entry name" value="METALLOPEPTIDASE M28 FAMILY MEMBER"/>
    <property type="match status" value="1"/>
</dbReference>
<dbReference type="GO" id="GO:0004177">
    <property type="term" value="F:aminopeptidase activity"/>
    <property type="evidence" value="ECO:0007669"/>
    <property type="project" value="UniProtKB-KW"/>
</dbReference>
<comment type="cofactor">
    <cofactor evidence="1">
        <name>Zn(2+)</name>
        <dbReference type="ChEBI" id="CHEBI:29105"/>
    </cofactor>
</comment>
<evidence type="ECO:0000256" key="12">
    <source>
        <dbReference type="ARBA" id="ARBA00023049"/>
    </source>
</evidence>
<evidence type="ECO:0000259" key="15">
    <source>
        <dbReference type="Pfam" id="PF02225"/>
    </source>
</evidence>
<dbReference type="Pfam" id="PF02225">
    <property type="entry name" value="PA"/>
    <property type="match status" value="1"/>
</dbReference>
<keyword evidence="11 14" id="KW-0862">Zinc</keyword>
<evidence type="ECO:0000256" key="8">
    <source>
        <dbReference type="ARBA" id="ARBA00022723"/>
    </source>
</evidence>
<gene>
    <name evidence="17" type="ORF">FA09DRAFT_322622</name>
</gene>
<comment type="subunit">
    <text evidence="4">Monomer.</text>
</comment>
<evidence type="ECO:0000256" key="9">
    <source>
        <dbReference type="ARBA" id="ARBA00022729"/>
    </source>
</evidence>
<keyword evidence="7 14" id="KW-0645">Protease</keyword>
<evidence type="ECO:0000313" key="17">
    <source>
        <dbReference type="EMBL" id="PWN95526.1"/>
    </source>
</evidence>
<evidence type="ECO:0000256" key="6">
    <source>
        <dbReference type="ARBA" id="ARBA00022525"/>
    </source>
</evidence>
<dbReference type="InterPro" id="IPR007484">
    <property type="entry name" value="Peptidase_M28"/>
</dbReference>
<dbReference type="CDD" id="cd03876">
    <property type="entry name" value="M28_SGAP_like"/>
    <property type="match status" value="1"/>
</dbReference>
<feature type="domain" description="Peptidase M28" evidence="16">
    <location>
        <begin position="211"/>
        <end position="424"/>
    </location>
</feature>
<keyword evidence="5" id="KW-0031">Aminopeptidase</keyword>
<proteinExistence type="inferred from homology"/>
<evidence type="ECO:0000256" key="13">
    <source>
        <dbReference type="ARBA" id="ARBA00023180"/>
    </source>
</evidence>
<dbReference type="STRING" id="58919.A0A316Z2D3"/>
<evidence type="ECO:0000256" key="10">
    <source>
        <dbReference type="ARBA" id="ARBA00022801"/>
    </source>
</evidence>
<dbReference type="Proteomes" id="UP000245946">
    <property type="component" value="Unassembled WGS sequence"/>
</dbReference>
<keyword evidence="12" id="KW-0482">Metalloprotease</keyword>
<dbReference type="SUPFAM" id="SSF52025">
    <property type="entry name" value="PA domain"/>
    <property type="match status" value="1"/>
</dbReference>
<keyword evidence="18" id="KW-1185">Reference proteome</keyword>
<comment type="subcellular location">
    <subcellularLocation>
        <location evidence="2">Secreted</location>
    </subcellularLocation>
</comment>
<name>A0A316Z2D3_9BASI</name>
<evidence type="ECO:0000256" key="5">
    <source>
        <dbReference type="ARBA" id="ARBA00022438"/>
    </source>
</evidence>
<keyword evidence="9" id="KW-0732">Signal</keyword>
<dbReference type="InterPro" id="IPR041756">
    <property type="entry name" value="M28_SGAP-like"/>
</dbReference>
<comment type="similarity">
    <text evidence="3">Belongs to the peptidase M28 family. M28A subfamily.</text>
</comment>
<dbReference type="GO" id="GO:0006508">
    <property type="term" value="P:proteolysis"/>
    <property type="evidence" value="ECO:0007669"/>
    <property type="project" value="UniProtKB-KW"/>
</dbReference>
<evidence type="ECO:0000313" key="18">
    <source>
        <dbReference type="Proteomes" id="UP000245946"/>
    </source>
</evidence>
<evidence type="ECO:0000256" key="3">
    <source>
        <dbReference type="ARBA" id="ARBA00005957"/>
    </source>
</evidence>
<evidence type="ECO:0000256" key="11">
    <source>
        <dbReference type="ARBA" id="ARBA00022833"/>
    </source>
</evidence>
<organism evidence="17 18">
    <name type="scientific">Tilletiopsis washingtonensis</name>
    <dbReference type="NCBI Taxonomy" id="58919"/>
    <lineage>
        <taxon>Eukaryota</taxon>
        <taxon>Fungi</taxon>
        <taxon>Dikarya</taxon>
        <taxon>Basidiomycota</taxon>
        <taxon>Ustilaginomycotina</taxon>
        <taxon>Exobasidiomycetes</taxon>
        <taxon>Entylomatales</taxon>
        <taxon>Entylomatales incertae sedis</taxon>
        <taxon>Tilletiopsis</taxon>
    </lineage>
</organism>
<dbReference type="InterPro" id="IPR003137">
    <property type="entry name" value="PA_domain"/>
</dbReference>
<feature type="domain" description="PA" evidence="15">
    <location>
        <begin position="96"/>
        <end position="184"/>
    </location>
</feature>
<dbReference type="Gene3D" id="3.40.630.10">
    <property type="entry name" value="Zn peptidases"/>
    <property type="match status" value="1"/>
</dbReference>
<dbReference type="EMBL" id="KZ819304">
    <property type="protein sequence ID" value="PWN95526.1"/>
    <property type="molecule type" value="Genomic_DNA"/>
</dbReference>
<dbReference type="OrthoDB" id="10013407at2759"/>
<dbReference type="EC" id="3.4.-.-" evidence="14"/>
<evidence type="ECO:0000259" key="16">
    <source>
        <dbReference type="Pfam" id="PF04389"/>
    </source>
</evidence>
<dbReference type="InterPro" id="IPR046450">
    <property type="entry name" value="PA_dom_sf"/>
</dbReference>